<feature type="compositionally biased region" description="Polar residues" evidence="1">
    <location>
        <begin position="1"/>
        <end position="30"/>
    </location>
</feature>
<dbReference type="Proteomes" id="UP001161017">
    <property type="component" value="Unassembled WGS sequence"/>
</dbReference>
<feature type="compositionally biased region" description="Basic residues" evidence="1">
    <location>
        <begin position="35"/>
        <end position="51"/>
    </location>
</feature>
<reference evidence="2" key="1">
    <citation type="journal article" date="2023" name="Genome Biol. Evol.">
        <title>First Whole Genome Sequence and Flow Cytometry Genome Size Data for the Lichen-Forming Fungus Ramalina farinacea (Ascomycota).</title>
        <authorList>
            <person name="Llewellyn T."/>
            <person name="Mian S."/>
            <person name="Hill R."/>
            <person name="Leitch I.J."/>
            <person name="Gaya E."/>
        </authorList>
    </citation>
    <scope>NUCLEOTIDE SEQUENCE</scope>
    <source>
        <strain evidence="2">LIQ254RAFAR</strain>
    </source>
</reference>
<sequence length="243" mass="25844">MGSTAAGSQRPSENLIKMQSATGSLISTGGDQSGPKKRRNHRAGKRKKGRRQSFLPATGEDDRGTEETDRQDEAPTSAAARPPFYSLGQSSGRNFSETSLASEALLDHRSNAEVINLRDRGVTAASHPVHLRDSQITIYQVNSGTAVKILTTVLTDDITTTAAMTPQKARVTGSLSAPPTERLYWALSIALATHPLEDLATASSVAAIPRVGGVIHAPGASRTLRHHRVEGEVWAADSLHLPA</sequence>
<feature type="compositionally biased region" description="Basic and acidic residues" evidence="1">
    <location>
        <begin position="60"/>
        <end position="73"/>
    </location>
</feature>
<dbReference type="EMBL" id="JAPUFD010000010">
    <property type="protein sequence ID" value="MDI1489812.1"/>
    <property type="molecule type" value="Genomic_DNA"/>
</dbReference>
<keyword evidence="3" id="KW-1185">Reference proteome</keyword>
<proteinExistence type="predicted"/>
<gene>
    <name evidence="2" type="primary">MNR2_1</name>
    <name evidence="2" type="ORF">OHK93_001010</name>
</gene>
<comment type="caution">
    <text evidence="2">The sequence shown here is derived from an EMBL/GenBank/DDBJ whole genome shotgun (WGS) entry which is preliminary data.</text>
</comment>
<dbReference type="AlphaFoldDB" id="A0AA43TZ30"/>
<evidence type="ECO:0000313" key="3">
    <source>
        <dbReference type="Proteomes" id="UP001161017"/>
    </source>
</evidence>
<evidence type="ECO:0000313" key="2">
    <source>
        <dbReference type="EMBL" id="MDI1489812.1"/>
    </source>
</evidence>
<evidence type="ECO:0000256" key="1">
    <source>
        <dbReference type="SAM" id="MobiDB-lite"/>
    </source>
</evidence>
<protein>
    <submittedName>
        <fullName evidence="2">CorA metal ion transporter</fullName>
    </submittedName>
</protein>
<organism evidence="2 3">
    <name type="scientific">Ramalina farinacea</name>
    <dbReference type="NCBI Taxonomy" id="258253"/>
    <lineage>
        <taxon>Eukaryota</taxon>
        <taxon>Fungi</taxon>
        <taxon>Dikarya</taxon>
        <taxon>Ascomycota</taxon>
        <taxon>Pezizomycotina</taxon>
        <taxon>Lecanoromycetes</taxon>
        <taxon>OSLEUM clade</taxon>
        <taxon>Lecanoromycetidae</taxon>
        <taxon>Lecanorales</taxon>
        <taxon>Lecanorineae</taxon>
        <taxon>Ramalinaceae</taxon>
        <taxon>Ramalina</taxon>
    </lineage>
</organism>
<accession>A0AA43TZ30</accession>
<feature type="region of interest" description="Disordered" evidence="1">
    <location>
        <begin position="1"/>
        <end position="93"/>
    </location>
</feature>
<name>A0AA43TZ30_9LECA</name>